<feature type="transmembrane region" description="Helical" evidence="10">
    <location>
        <begin position="250"/>
        <end position="269"/>
    </location>
</feature>
<dbReference type="FunFam" id="3.40.50.300:FF:000997">
    <property type="entry name" value="Multidrug resistance-associated protein 1"/>
    <property type="match status" value="1"/>
</dbReference>
<feature type="transmembrane region" description="Helical" evidence="10">
    <location>
        <begin position="834"/>
        <end position="858"/>
    </location>
</feature>
<dbReference type="PROSITE" id="PS00211">
    <property type="entry name" value="ABC_TRANSPORTER_1"/>
    <property type="match status" value="1"/>
</dbReference>
<feature type="domain" description="ABC transporter" evidence="11">
    <location>
        <begin position="476"/>
        <end position="700"/>
    </location>
</feature>
<dbReference type="InterPro" id="IPR027417">
    <property type="entry name" value="P-loop_NTPase"/>
</dbReference>
<evidence type="ECO:0000256" key="10">
    <source>
        <dbReference type="SAM" id="Phobius"/>
    </source>
</evidence>
<evidence type="ECO:0000259" key="11">
    <source>
        <dbReference type="PROSITE" id="PS50893"/>
    </source>
</evidence>
<comment type="similarity">
    <text evidence="2">Belongs to the ABC transporter superfamily. ABCC family. Conjugate transporter (TC 3.A.1.208) subfamily.</text>
</comment>
<evidence type="ECO:0000256" key="4">
    <source>
        <dbReference type="ARBA" id="ARBA00022692"/>
    </source>
</evidence>
<protein>
    <submittedName>
        <fullName evidence="13">Uncharacterized protein</fullName>
    </submittedName>
</protein>
<dbReference type="GO" id="GO:0140359">
    <property type="term" value="F:ABC-type transporter activity"/>
    <property type="evidence" value="ECO:0007669"/>
    <property type="project" value="InterPro"/>
</dbReference>
<feature type="domain" description="ABC transmembrane type-1" evidence="12">
    <location>
        <begin position="783"/>
        <end position="1076"/>
    </location>
</feature>
<dbReference type="InterPro" id="IPR011527">
    <property type="entry name" value="ABC1_TM_dom"/>
</dbReference>
<dbReference type="InterPro" id="IPR003593">
    <property type="entry name" value="AAA+_ATPase"/>
</dbReference>
<dbReference type="EMBL" id="CADEPI010000020">
    <property type="protein sequence ID" value="CAB3365436.1"/>
    <property type="molecule type" value="Genomic_DNA"/>
</dbReference>
<feature type="transmembrane region" description="Helical" evidence="10">
    <location>
        <begin position="780"/>
        <end position="805"/>
    </location>
</feature>
<dbReference type="GO" id="GO:0016020">
    <property type="term" value="C:membrane"/>
    <property type="evidence" value="ECO:0007669"/>
    <property type="project" value="UniProtKB-SubCell"/>
</dbReference>
<reference evidence="13 14" key="1">
    <citation type="submission" date="2020-04" db="EMBL/GenBank/DDBJ databases">
        <authorList>
            <person name="Alioto T."/>
            <person name="Alioto T."/>
            <person name="Gomez Garrido J."/>
        </authorList>
    </citation>
    <scope>NUCLEOTIDE SEQUENCE [LARGE SCALE GENOMIC DNA]</scope>
</reference>
<evidence type="ECO:0000256" key="2">
    <source>
        <dbReference type="ARBA" id="ARBA00009726"/>
    </source>
</evidence>
<keyword evidence="4 10" id="KW-0812">Transmembrane</keyword>
<evidence type="ECO:0000313" key="13">
    <source>
        <dbReference type="EMBL" id="CAB3365436.1"/>
    </source>
</evidence>
<feature type="region of interest" description="Disordered" evidence="9">
    <location>
        <begin position="1"/>
        <end position="29"/>
    </location>
</feature>
<dbReference type="CDD" id="cd03250">
    <property type="entry name" value="ABCC_MRP_domain1"/>
    <property type="match status" value="1"/>
</dbReference>
<name>A0A8S1CBJ8_9INSE</name>
<dbReference type="Pfam" id="PF00664">
    <property type="entry name" value="ABC_membrane"/>
    <property type="match status" value="2"/>
</dbReference>
<dbReference type="Gene3D" id="1.20.1560.10">
    <property type="entry name" value="ABC transporter type 1, transmembrane domain"/>
    <property type="match status" value="2"/>
</dbReference>
<dbReference type="GO" id="GO:0005524">
    <property type="term" value="F:ATP binding"/>
    <property type="evidence" value="ECO:0007669"/>
    <property type="project" value="UniProtKB-KW"/>
</dbReference>
<dbReference type="Proteomes" id="UP000494165">
    <property type="component" value="Unassembled WGS sequence"/>
</dbReference>
<feature type="transmembrane region" description="Helical" evidence="10">
    <location>
        <begin position="108"/>
        <end position="129"/>
    </location>
</feature>
<dbReference type="SUPFAM" id="SSF52540">
    <property type="entry name" value="P-loop containing nucleoside triphosphate hydrolases"/>
    <property type="match status" value="2"/>
</dbReference>
<keyword evidence="7 10" id="KW-1133">Transmembrane helix</keyword>
<evidence type="ECO:0000256" key="3">
    <source>
        <dbReference type="ARBA" id="ARBA00022448"/>
    </source>
</evidence>
<dbReference type="PROSITE" id="PS50893">
    <property type="entry name" value="ABC_TRANSPORTER_2"/>
    <property type="match status" value="2"/>
</dbReference>
<feature type="transmembrane region" description="Helical" evidence="10">
    <location>
        <begin position="221"/>
        <end position="244"/>
    </location>
</feature>
<feature type="domain" description="ABC transporter" evidence="11">
    <location>
        <begin position="1114"/>
        <end position="1344"/>
    </location>
</feature>
<feature type="transmembrane region" description="Helical" evidence="10">
    <location>
        <begin position="332"/>
        <end position="359"/>
    </location>
</feature>
<evidence type="ECO:0000256" key="7">
    <source>
        <dbReference type="ARBA" id="ARBA00022989"/>
    </source>
</evidence>
<evidence type="ECO:0000256" key="8">
    <source>
        <dbReference type="ARBA" id="ARBA00023136"/>
    </source>
</evidence>
<dbReference type="FunFam" id="1.20.1560.10:FF:000014">
    <property type="entry name" value="Multidrug resistance-associated protein member 4"/>
    <property type="match status" value="1"/>
</dbReference>
<feature type="transmembrane region" description="Helical" evidence="10">
    <location>
        <begin position="1049"/>
        <end position="1068"/>
    </location>
</feature>
<dbReference type="InterPro" id="IPR050173">
    <property type="entry name" value="ABC_transporter_C-like"/>
</dbReference>
<dbReference type="OrthoDB" id="6500128at2759"/>
<feature type="transmembrane region" description="Helical" evidence="10">
    <location>
        <begin position="365"/>
        <end position="384"/>
    </location>
</feature>
<organism evidence="13 14">
    <name type="scientific">Cloeon dipterum</name>
    <dbReference type="NCBI Taxonomy" id="197152"/>
    <lineage>
        <taxon>Eukaryota</taxon>
        <taxon>Metazoa</taxon>
        <taxon>Ecdysozoa</taxon>
        <taxon>Arthropoda</taxon>
        <taxon>Hexapoda</taxon>
        <taxon>Insecta</taxon>
        <taxon>Pterygota</taxon>
        <taxon>Palaeoptera</taxon>
        <taxon>Ephemeroptera</taxon>
        <taxon>Pisciforma</taxon>
        <taxon>Baetidae</taxon>
        <taxon>Cloeon</taxon>
    </lineage>
</organism>
<evidence type="ECO:0000256" key="9">
    <source>
        <dbReference type="SAM" id="MobiDB-lite"/>
    </source>
</evidence>
<dbReference type="Gene3D" id="3.40.50.300">
    <property type="entry name" value="P-loop containing nucleotide triphosphate hydrolases"/>
    <property type="match status" value="2"/>
</dbReference>
<keyword evidence="5" id="KW-0547">Nucleotide-binding</keyword>
<feature type="domain" description="ABC transmembrane type-1" evidence="12">
    <location>
        <begin position="121"/>
        <end position="383"/>
    </location>
</feature>
<dbReference type="PANTHER" id="PTHR24223:SF456">
    <property type="entry name" value="MULTIDRUG RESISTANCE-ASSOCIATED PROTEIN LETHAL(2)03659"/>
    <property type="match status" value="1"/>
</dbReference>
<evidence type="ECO:0000259" key="12">
    <source>
        <dbReference type="PROSITE" id="PS50929"/>
    </source>
</evidence>
<dbReference type="CDD" id="cd18580">
    <property type="entry name" value="ABC_6TM_ABCC_D2"/>
    <property type="match status" value="1"/>
</dbReference>
<gene>
    <name evidence="13" type="ORF">CLODIP_2_CD06189</name>
</gene>
<keyword evidence="14" id="KW-1185">Reference proteome</keyword>
<evidence type="ECO:0000256" key="6">
    <source>
        <dbReference type="ARBA" id="ARBA00022840"/>
    </source>
</evidence>
<keyword evidence="3" id="KW-0813">Transport</keyword>
<keyword evidence="6" id="KW-0067">ATP-binding</keyword>
<dbReference type="InterPro" id="IPR003439">
    <property type="entry name" value="ABC_transporter-like_ATP-bd"/>
</dbReference>
<comment type="caution">
    <text evidence="13">The sequence shown here is derived from an EMBL/GenBank/DDBJ whole genome shotgun (WGS) entry which is preliminary data.</text>
</comment>
<feature type="compositionally biased region" description="Basic and acidic residues" evidence="9">
    <location>
        <begin position="1"/>
        <end position="28"/>
    </location>
</feature>
<dbReference type="SUPFAM" id="SSF90123">
    <property type="entry name" value="ABC transporter transmembrane region"/>
    <property type="match status" value="2"/>
</dbReference>
<keyword evidence="8 10" id="KW-0472">Membrane</keyword>
<evidence type="ECO:0000313" key="14">
    <source>
        <dbReference type="Proteomes" id="UP000494165"/>
    </source>
</evidence>
<dbReference type="InterPro" id="IPR017871">
    <property type="entry name" value="ABC_transporter-like_CS"/>
</dbReference>
<feature type="transmembrane region" description="Helical" evidence="10">
    <location>
        <begin position="915"/>
        <end position="943"/>
    </location>
</feature>
<accession>A0A8S1CBJ8</accession>
<dbReference type="InterPro" id="IPR036640">
    <property type="entry name" value="ABC1_TM_sf"/>
</dbReference>
<dbReference type="FunFam" id="1.20.1560.10:FF:000026">
    <property type="entry name" value="Multidrug resistance-associated protein lethal(2)03659"/>
    <property type="match status" value="1"/>
</dbReference>
<feature type="transmembrane region" description="Helical" evidence="10">
    <location>
        <begin position="149"/>
        <end position="170"/>
    </location>
</feature>
<sequence>MERKKDEKKWTQVPTKEKMKDELREPNPRQDANPLSVMFFAWTLAVFRRVKEDTHLELKDLYAPLTEDEAKALGDRLDRHWAKKVKESTPEKPPRLIFVMFRTFWREFILIGVLDFLSEPVIRIIQPLILGRLLLYFKEGSTVSYEEAWFLAAVIVLLQAANAILVNQYSHKAWHTGLKMKVAACSLMFRKALRLSKTALGQTATGQIVNLLANDVSRFDLVAYFIHLMWTSVLILFIVSWIVVEELGMAGLYGVAVVLVVCPIQSYTARLTSKFRGKTAFRTDHRVRLMSEIIDGIQAIKMYAWEKPFGALIAQSRRDEIKWIRRSSFIRGIYMTFLMFTTRMAVFCTLLAFVLAGNVLSADRVFVVSALYGVLAHAMSGVFVRGLAEFAECWVSTNRIQTFLLRDEFKGRPSDLSHTMRFEIEKKPFNHNSISEEKLSPEEEKIINSAILSDEDLGILDDGDKTPSETPEPGTVLIENASASWVKGGEVSLNKINIQAEPGSLVAVIGAVGSGKSSLIQALLGELPWSSGGGGVEARDVSYSSQEPWIFSGTIRENILFGRAFDRRRYNQVLKACCLLPDIKRMRNGDATLVGERGGALSGGQKARITLARAAYSTHVDAYLLDEPLAALDVNVAKHVFEDCIDGLLRGTTRILVTNQLHLLRKVDIILVLHNGSILTKGTFDQLIKSQGIFSEVIGEPAGDDLGCDDEGRAETPLKSILRQISSSSQQSLQAIKDDESLYQASETEKEDEANEEITDEGAVSFSTYKEYLSMGGSCFAIWFVVFLFIAAQVAASAADMWVAFWTTTEQKRATLTEEEEGADAGLMTTDTSILIYGSIIVILFITALSRSFLFYVLSMRSSIRLHEKMFTSLVRAPMYFYSWNPAGRILNRFARDLSNIDEKLPKESLDTIQFSIAMAACMLVAAYVNIIFLIPVALMAFISYKSRRRYLTVSRQIKRLENTARSPVYSLLADVLNALPTVRSMKAEKMLIQRVEDYQDTHSAAWYLYFSISHSFGFTLDLFVVLFIAFITFSFLLTDQNDENTSAMAGLAITQIIMMTALLNWAMRQSAEVENVMTSVERALEYTKLEQEPQPVISDPVPKNWPFAGRVYFNGTSLRYTPDQPLVLKDLELNIEPGYKVGIVGRTGAGKSSLINALFRLAPLEGTVLIDAVNTSCLTLEDLRSKISIIPQDPVLFSGTLRYNLDPFGEYPDYLLWRALEDVELKDVVTEIAGLDSLVAAGGSNWSVGQRQLLCLARTILRRNKVLVLDEATANVDPKTDALIQKTIRKQFQDCTVLTVAHRLNTIMDSDRVLVMADGKLMEYGAPYELLQVENGMFRRMIDETGFHSAKTLEKIAREKFEKDLVNESADANTGTPSP</sequence>
<dbReference type="FunFam" id="3.40.50.300:FF:000163">
    <property type="entry name" value="Multidrug resistance-associated protein member 4"/>
    <property type="match status" value="1"/>
</dbReference>
<dbReference type="GO" id="GO:0016887">
    <property type="term" value="F:ATP hydrolysis activity"/>
    <property type="evidence" value="ECO:0007669"/>
    <property type="project" value="InterPro"/>
</dbReference>
<feature type="transmembrane region" description="Helical" evidence="10">
    <location>
        <begin position="1017"/>
        <end position="1037"/>
    </location>
</feature>
<dbReference type="Pfam" id="PF00005">
    <property type="entry name" value="ABC_tran"/>
    <property type="match status" value="2"/>
</dbReference>
<proteinExistence type="inferred from homology"/>
<evidence type="ECO:0000256" key="5">
    <source>
        <dbReference type="ARBA" id="ARBA00022741"/>
    </source>
</evidence>
<dbReference type="PROSITE" id="PS50929">
    <property type="entry name" value="ABC_TM1F"/>
    <property type="match status" value="2"/>
</dbReference>
<evidence type="ECO:0000256" key="1">
    <source>
        <dbReference type="ARBA" id="ARBA00004141"/>
    </source>
</evidence>
<dbReference type="SMART" id="SM00382">
    <property type="entry name" value="AAA"/>
    <property type="match status" value="2"/>
</dbReference>
<dbReference type="InterPro" id="IPR044726">
    <property type="entry name" value="ABCC_6TM_D2"/>
</dbReference>
<dbReference type="CDD" id="cd03244">
    <property type="entry name" value="ABCC_MRP_domain2"/>
    <property type="match status" value="1"/>
</dbReference>
<dbReference type="PANTHER" id="PTHR24223">
    <property type="entry name" value="ATP-BINDING CASSETTE SUB-FAMILY C"/>
    <property type="match status" value="1"/>
</dbReference>
<comment type="subcellular location">
    <subcellularLocation>
        <location evidence="1">Membrane</location>
        <topology evidence="1">Multi-pass membrane protein</topology>
    </subcellularLocation>
</comment>